<comment type="caution">
    <text evidence="8">The sequence shown here is derived from an EMBL/GenBank/DDBJ whole genome shotgun (WGS) entry which is preliminary data.</text>
</comment>
<feature type="transmembrane region" description="Helical" evidence="6">
    <location>
        <begin position="39"/>
        <end position="61"/>
    </location>
</feature>
<dbReference type="PANTHER" id="PTHR32322">
    <property type="entry name" value="INNER MEMBRANE TRANSPORTER"/>
    <property type="match status" value="1"/>
</dbReference>
<evidence type="ECO:0000256" key="1">
    <source>
        <dbReference type="ARBA" id="ARBA00004141"/>
    </source>
</evidence>
<dbReference type="InterPro" id="IPR050638">
    <property type="entry name" value="AA-Vitamin_Transporters"/>
</dbReference>
<feature type="transmembrane region" description="Helical" evidence="6">
    <location>
        <begin position="122"/>
        <end position="138"/>
    </location>
</feature>
<keyword evidence="4 6" id="KW-1133">Transmembrane helix</keyword>
<dbReference type="Proteomes" id="UP000264036">
    <property type="component" value="Unassembled WGS sequence"/>
</dbReference>
<evidence type="ECO:0000256" key="3">
    <source>
        <dbReference type="ARBA" id="ARBA00022692"/>
    </source>
</evidence>
<comment type="similarity">
    <text evidence="2">Belongs to the EamA transporter family.</text>
</comment>
<feature type="transmembrane region" description="Helical" evidence="6">
    <location>
        <begin position="240"/>
        <end position="260"/>
    </location>
</feature>
<feature type="transmembrane region" description="Helical" evidence="6">
    <location>
        <begin position="150"/>
        <end position="169"/>
    </location>
</feature>
<dbReference type="PANTHER" id="PTHR32322:SF2">
    <property type="entry name" value="EAMA DOMAIN-CONTAINING PROTEIN"/>
    <property type="match status" value="1"/>
</dbReference>
<name>A0A356LGY4_9BURK</name>
<dbReference type="Pfam" id="PF00892">
    <property type="entry name" value="EamA"/>
    <property type="match status" value="1"/>
</dbReference>
<feature type="transmembrane region" description="Helical" evidence="6">
    <location>
        <begin position="97"/>
        <end position="115"/>
    </location>
</feature>
<protein>
    <submittedName>
        <fullName evidence="8">EamA family transporter</fullName>
    </submittedName>
</protein>
<evidence type="ECO:0000313" key="9">
    <source>
        <dbReference type="Proteomes" id="UP000264036"/>
    </source>
</evidence>
<keyword evidence="5 6" id="KW-0472">Membrane</keyword>
<feature type="transmembrane region" description="Helical" evidence="6">
    <location>
        <begin position="181"/>
        <end position="199"/>
    </location>
</feature>
<sequence>MAAGNSIRTYTQTMGIVALVGSMASLCIGTSFAKSLFDAVGAQGTTAYRLGFSALLLWCVWRPWRFPLSRKNALAIASYGLCLGLINFLFYMAIRTVPLGLCIAIEFLGPLSLAIFSSRRKIDFLWIGFVALGLYLLIPQSQQDVSAIDPVGVMFAIGAGVFWALYIVFGQRTRNIHPGQATSLGITVAAVFVLPFGIAHSGETLLTPAFMISGLLVAILSSAVPYSLEMISLRSLPRKTMSILLSLEPAMGALAGLVILHEQLTLAQWLAIAFIVAASIGCATTSPAPPVTDTEREKQ</sequence>
<keyword evidence="3 6" id="KW-0812">Transmembrane</keyword>
<evidence type="ECO:0000256" key="5">
    <source>
        <dbReference type="ARBA" id="ARBA00023136"/>
    </source>
</evidence>
<proteinExistence type="inferred from homology"/>
<feature type="transmembrane region" description="Helical" evidence="6">
    <location>
        <begin position="73"/>
        <end position="91"/>
    </location>
</feature>
<organism evidence="8 9">
    <name type="scientific">Advenella kashmirensis</name>
    <dbReference type="NCBI Taxonomy" id="310575"/>
    <lineage>
        <taxon>Bacteria</taxon>
        <taxon>Pseudomonadati</taxon>
        <taxon>Pseudomonadota</taxon>
        <taxon>Betaproteobacteria</taxon>
        <taxon>Burkholderiales</taxon>
        <taxon>Alcaligenaceae</taxon>
    </lineage>
</organism>
<dbReference type="AlphaFoldDB" id="A0A356LGY4"/>
<feature type="transmembrane region" description="Helical" evidence="6">
    <location>
        <begin position="205"/>
        <end position="228"/>
    </location>
</feature>
<dbReference type="GO" id="GO:0016020">
    <property type="term" value="C:membrane"/>
    <property type="evidence" value="ECO:0007669"/>
    <property type="project" value="UniProtKB-SubCell"/>
</dbReference>
<feature type="transmembrane region" description="Helical" evidence="6">
    <location>
        <begin position="266"/>
        <end position="288"/>
    </location>
</feature>
<feature type="domain" description="EamA" evidence="7">
    <location>
        <begin position="152"/>
        <end position="280"/>
    </location>
</feature>
<comment type="subcellular location">
    <subcellularLocation>
        <location evidence="1">Membrane</location>
        <topology evidence="1">Multi-pass membrane protein</topology>
    </subcellularLocation>
</comment>
<evidence type="ECO:0000256" key="2">
    <source>
        <dbReference type="ARBA" id="ARBA00007362"/>
    </source>
</evidence>
<evidence type="ECO:0000259" key="7">
    <source>
        <dbReference type="Pfam" id="PF00892"/>
    </source>
</evidence>
<dbReference type="EMBL" id="DOEK01000029">
    <property type="protein sequence ID" value="HBP30270.1"/>
    <property type="molecule type" value="Genomic_DNA"/>
</dbReference>
<dbReference type="InterPro" id="IPR000620">
    <property type="entry name" value="EamA_dom"/>
</dbReference>
<evidence type="ECO:0000313" key="8">
    <source>
        <dbReference type="EMBL" id="HBP30270.1"/>
    </source>
</evidence>
<accession>A0A356LGY4</accession>
<reference evidence="8 9" key="1">
    <citation type="journal article" date="2018" name="Nat. Biotechnol.">
        <title>A standardized bacterial taxonomy based on genome phylogeny substantially revises the tree of life.</title>
        <authorList>
            <person name="Parks D.H."/>
            <person name="Chuvochina M."/>
            <person name="Waite D.W."/>
            <person name="Rinke C."/>
            <person name="Skarshewski A."/>
            <person name="Chaumeil P.A."/>
            <person name="Hugenholtz P."/>
        </authorList>
    </citation>
    <scope>NUCLEOTIDE SEQUENCE [LARGE SCALE GENOMIC DNA]</scope>
    <source>
        <strain evidence="8">UBA10707</strain>
    </source>
</reference>
<evidence type="ECO:0000256" key="4">
    <source>
        <dbReference type="ARBA" id="ARBA00022989"/>
    </source>
</evidence>
<gene>
    <name evidence="8" type="ORF">DD666_12735</name>
</gene>
<feature type="transmembrane region" description="Helical" evidence="6">
    <location>
        <begin position="12"/>
        <end position="33"/>
    </location>
</feature>
<evidence type="ECO:0000256" key="6">
    <source>
        <dbReference type="SAM" id="Phobius"/>
    </source>
</evidence>
<dbReference type="SUPFAM" id="SSF103481">
    <property type="entry name" value="Multidrug resistance efflux transporter EmrE"/>
    <property type="match status" value="2"/>
</dbReference>
<dbReference type="InterPro" id="IPR037185">
    <property type="entry name" value="EmrE-like"/>
</dbReference>